<feature type="transmembrane region" description="Helical" evidence="1">
    <location>
        <begin position="143"/>
        <end position="162"/>
    </location>
</feature>
<dbReference type="OrthoDB" id="3078176at2"/>
<evidence type="ECO:0000313" key="2">
    <source>
        <dbReference type="EMBL" id="TQM00751.1"/>
    </source>
</evidence>
<evidence type="ECO:0000256" key="1">
    <source>
        <dbReference type="SAM" id="Phobius"/>
    </source>
</evidence>
<accession>A0A543CUL7</accession>
<sequence>MMLKAQWRRRAETPYSPTDQFTTRVVCAYLYLDPLVCDAVWNAYLADPQRAWGISPTLDLTALLRHARIARRTLVLRDTALLAVLLSAPSTLVVEAALRYGRPGVLLACAGLVAAWLALRKAGWVAVKLGQRVRAGFTRNRRWMFRIAFLAALTAFLIGYQVAESDVVVFPLAVLLGSVVPAWAISLADQYQSIRCANRCWRGVEPPTATAPVLAAAIEERLCQVPTKNVVFYHEERAPLPFVGSGHRIAHWNITVDMGKGASDDDNDEGPLTPAPFTVGDLYTFLDEDWSLDNAVGIRHGFRLYLNGGKVDSDPALRPNLSGSPRDRLAPETIAHRVDTKDNEDSQRVFFLESVTRQDDLVVTASTRAAHRGRLLFFEVSLNALLPPHPAIVQSVRLLPVHRRDVVREALGGGTRRLPQLVLDSPIRLTRRLLAATVLWRIRRGAVRATRRFRYYDYGAFITAREGLSSADFAHLDDNVRRALKRDTVYMASRLATGLRAFLDAHSIDTTDFDLPQSVVKNVQNWNVDKVQADVVGFGNSNTFVVKTSDDPPQSKKA</sequence>
<keyword evidence="1" id="KW-1133">Transmembrane helix</keyword>
<comment type="caution">
    <text evidence="2">The sequence shown here is derived from an EMBL/GenBank/DDBJ whole genome shotgun (WGS) entry which is preliminary data.</text>
</comment>
<feature type="transmembrane region" description="Helical" evidence="1">
    <location>
        <begin position="104"/>
        <end position="122"/>
    </location>
</feature>
<keyword evidence="1" id="KW-0812">Transmembrane</keyword>
<keyword evidence="3" id="KW-1185">Reference proteome</keyword>
<feature type="transmembrane region" description="Helical" evidence="1">
    <location>
        <begin position="74"/>
        <end position="98"/>
    </location>
</feature>
<proteinExistence type="predicted"/>
<dbReference type="AlphaFoldDB" id="A0A543CUL7"/>
<evidence type="ECO:0000313" key="3">
    <source>
        <dbReference type="Proteomes" id="UP000316096"/>
    </source>
</evidence>
<organism evidence="2 3">
    <name type="scientific">Actinoallomurus bryophytorum</name>
    <dbReference type="NCBI Taxonomy" id="1490222"/>
    <lineage>
        <taxon>Bacteria</taxon>
        <taxon>Bacillati</taxon>
        <taxon>Actinomycetota</taxon>
        <taxon>Actinomycetes</taxon>
        <taxon>Streptosporangiales</taxon>
        <taxon>Thermomonosporaceae</taxon>
        <taxon>Actinoallomurus</taxon>
    </lineage>
</organism>
<feature type="transmembrane region" description="Helical" evidence="1">
    <location>
        <begin position="168"/>
        <end position="188"/>
    </location>
</feature>
<keyword evidence="1" id="KW-0472">Membrane</keyword>
<dbReference type="EMBL" id="VFOZ01000001">
    <property type="protein sequence ID" value="TQM00751.1"/>
    <property type="molecule type" value="Genomic_DNA"/>
</dbReference>
<protein>
    <submittedName>
        <fullName evidence="2">Uncharacterized protein</fullName>
    </submittedName>
</protein>
<reference evidence="2 3" key="1">
    <citation type="submission" date="2019-06" db="EMBL/GenBank/DDBJ databases">
        <title>Sequencing the genomes of 1000 actinobacteria strains.</title>
        <authorList>
            <person name="Klenk H.-P."/>
        </authorList>
    </citation>
    <scope>NUCLEOTIDE SEQUENCE [LARGE SCALE GENOMIC DNA]</scope>
    <source>
        <strain evidence="2 3">DSM 102200</strain>
    </source>
</reference>
<gene>
    <name evidence="2" type="ORF">FB559_6472</name>
</gene>
<name>A0A543CUL7_9ACTN</name>
<dbReference type="RefSeq" id="WP_141960529.1">
    <property type="nucleotide sequence ID" value="NZ_VFOZ01000001.1"/>
</dbReference>
<dbReference type="Proteomes" id="UP000316096">
    <property type="component" value="Unassembled WGS sequence"/>
</dbReference>